<gene>
    <name evidence="1" type="ORF">I5I61_21585</name>
</gene>
<dbReference type="EMBL" id="JADTFC010000063">
    <property type="protein sequence ID" value="MBG6290056.1"/>
    <property type="molecule type" value="Genomic_DNA"/>
</dbReference>
<evidence type="ECO:0008006" key="3">
    <source>
        <dbReference type="Google" id="ProtNLM"/>
    </source>
</evidence>
<evidence type="ECO:0000313" key="1">
    <source>
        <dbReference type="EMBL" id="MBG6290056.1"/>
    </source>
</evidence>
<accession>A0ABS0KR44</accession>
<comment type="caution">
    <text evidence="1">The sequence shown here is derived from an EMBL/GenBank/DDBJ whole genome shotgun (WGS) entry which is preliminary data.</text>
</comment>
<evidence type="ECO:0000313" key="2">
    <source>
        <dbReference type="Proteomes" id="UP000608450"/>
    </source>
</evidence>
<protein>
    <recommendedName>
        <fullName evidence="3">DUF2514 family protein</fullName>
    </recommendedName>
</protein>
<keyword evidence="2" id="KW-1185">Reference proteome</keyword>
<name>A0ABS0KR44_PSENT</name>
<sequence>MIAGWRFLAAGLAALLLAAAGASLGAWLAAGHYRPQLVTAQQQISDGSAAVANCVITRESLTAGVETQKQALVSLQAAAAQSAERAQAAQQAAEGRARSWEQQALAIQAERTPAGAEVCSASRQAFARELAEERAR</sequence>
<dbReference type="RefSeq" id="WP_196913282.1">
    <property type="nucleotide sequence ID" value="NZ_JADTFC010000063.1"/>
</dbReference>
<reference evidence="1 2" key="1">
    <citation type="submission" date="2020-11" db="EMBL/GenBank/DDBJ databases">
        <title>Enhanced detection system for hospital associated transmission using whole genome sequencing surveillance.</title>
        <authorList>
            <person name="Harrison L.H."/>
            <person name="Van Tyne D."/>
            <person name="Marsh J.W."/>
            <person name="Griffith M.P."/>
            <person name="Snyder D.J."/>
            <person name="Cooper V.S."/>
            <person name="Mustapha M."/>
        </authorList>
    </citation>
    <scope>NUCLEOTIDE SEQUENCE [LARGE SCALE GENOMIC DNA]</scope>
    <source>
        <strain evidence="1 2">PSA00705</strain>
    </source>
</reference>
<organism evidence="1 2">
    <name type="scientific">Pseudomonas nitroreducens</name>
    <dbReference type="NCBI Taxonomy" id="46680"/>
    <lineage>
        <taxon>Bacteria</taxon>
        <taxon>Pseudomonadati</taxon>
        <taxon>Pseudomonadota</taxon>
        <taxon>Gammaproteobacteria</taxon>
        <taxon>Pseudomonadales</taxon>
        <taxon>Pseudomonadaceae</taxon>
        <taxon>Pseudomonas</taxon>
    </lineage>
</organism>
<proteinExistence type="predicted"/>
<dbReference type="Proteomes" id="UP000608450">
    <property type="component" value="Unassembled WGS sequence"/>
</dbReference>